<dbReference type="GeneID" id="123404159"/>
<evidence type="ECO:0000259" key="10">
    <source>
        <dbReference type="Pfam" id="PF23598"/>
    </source>
</evidence>
<dbReference type="InterPro" id="IPR055414">
    <property type="entry name" value="LRR_R13L4/SHOC2-like"/>
</dbReference>
<dbReference type="Proteomes" id="UP000011116">
    <property type="component" value="Chromosome 6H"/>
</dbReference>
<dbReference type="Gene3D" id="3.80.10.10">
    <property type="entry name" value="Ribonuclease Inhibitor"/>
    <property type="match status" value="1"/>
</dbReference>
<feature type="domain" description="Disease resistance N-terminal" evidence="8">
    <location>
        <begin position="14"/>
        <end position="98"/>
    </location>
</feature>
<dbReference type="Gene3D" id="1.10.10.10">
    <property type="entry name" value="Winged helix-like DNA-binding domain superfamily/Winged helix DNA-binding domain"/>
    <property type="match status" value="1"/>
</dbReference>
<dbReference type="AlphaFoldDB" id="A0A8I6YZK0"/>
<evidence type="ECO:0008006" key="13">
    <source>
        <dbReference type="Google" id="ProtNLM"/>
    </source>
</evidence>
<keyword evidence="2" id="KW-0433">Leucine-rich repeat</keyword>
<dbReference type="Pfam" id="PF00931">
    <property type="entry name" value="NB-ARC"/>
    <property type="match status" value="1"/>
</dbReference>
<dbReference type="InterPro" id="IPR058922">
    <property type="entry name" value="WHD_DRP"/>
</dbReference>
<evidence type="ECO:0000256" key="4">
    <source>
        <dbReference type="ARBA" id="ARBA00022741"/>
    </source>
</evidence>
<dbReference type="Gramene" id="HORVU.MOREX.r2.6HG0525730.1">
    <property type="protein sequence ID" value="HORVU.MOREX.r2.6HG0525730.1"/>
    <property type="gene ID" value="HORVU.MOREX.r2.6HG0525730"/>
</dbReference>
<dbReference type="RefSeq" id="XP_044954012.1">
    <property type="nucleotide sequence ID" value="XM_045098077.1"/>
</dbReference>
<accession>A0A8I6YZK0</accession>
<dbReference type="Gene3D" id="1.10.8.430">
    <property type="entry name" value="Helical domain of apoptotic protease-activating factors"/>
    <property type="match status" value="1"/>
</dbReference>
<evidence type="ECO:0000256" key="5">
    <source>
        <dbReference type="ARBA" id="ARBA00022821"/>
    </source>
</evidence>
<keyword evidence="3" id="KW-0677">Repeat</keyword>
<dbReference type="InterPro" id="IPR032675">
    <property type="entry name" value="LRR_dom_sf"/>
</dbReference>
<evidence type="ECO:0000259" key="7">
    <source>
        <dbReference type="Pfam" id="PF00931"/>
    </source>
</evidence>
<dbReference type="GO" id="GO:0002758">
    <property type="term" value="P:innate immune response-activating signaling pathway"/>
    <property type="evidence" value="ECO:0007669"/>
    <property type="project" value="UniProtKB-ARBA"/>
</dbReference>
<keyword evidence="4" id="KW-0547">Nucleotide-binding</keyword>
<proteinExistence type="inferred from homology"/>
<feature type="domain" description="NB-ARC" evidence="7">
    <location>
        <begin position="195"/>
        <end position="350"/>
    </location>
</feature>
<dbReference type="InterPro" id="IPR002182">
    <property type="entry name" value="NB-ARC"/>
</dbReference>
<comment type="similarity">
    <text evidence="1">Belongs to the disease resistance NB-LRR family.</text>
</comment>
<evidence type="ECO:0000256" key="1">
    <source>
        <dbReference type="ARBA" id="ARBA00008894"/>
    </source>
</evidence>
<keyword evidence="5" id="KW-0611">Plant defense</keyword>
<dbReference type="InterPro" id="IPR041118">
    <property type="entry name" value="Rx_N"/>
</dbReference>
<dbReference type="Gramene" id="HORVU.MOREX.r3.6HG0633020.1">
    <property type="protein sequence ID" value="HORVU.MOREX.r3.6HG0633020.1"/>
    <property type="gene ID" value="HORVU.MOREX.r3.6HG0633020"/>
</dbReference>
<name>A0A8I6YZK0_HORVV</name>
<dbReference type="InterPro" id="IPR027417">
    <property type="entry name" value="P-loop_NTPase"/>
</dbReference>
<dbReference type="SUPFAM" id="SSF52047">
    <property type="entry name" value="RNI-like"/>
    <property type="match status" value="1"/>
</dbReference>
<dbReference type="SMR" id="A0A8I6YZK0"/>
<evidence type="ECO:0000313" key="12">
    <source>
        <dbReference type="Proteomes" id="UP000011116"/>
    </source>
</evidence>
<dbReference type="Gene3D" id="1.20.5.4130">
    <property type="match status" value="1"/>
</dbReference>
<dbReference type="Pfam" id="PF23598">
    <property type="entry name" value="LRR_14"/>
    <property type="match status" value="1"/>
</dbReference>
<evidence type="ECO:0000259" key="8">
    <source>
        <dbReference type="Pfam" id="PF18052"/>
    </source>
</evidence>
<dbReference type="GO" id="GO:0043531">
    <property type="term" value="F:ADP binding"/>
    <property type="evidence" value="ECO:0007669"/>
    <property type="project" value="InterPro"/>
</dbReference>
<reference evidence="11" key="2">
    <citation type="submission" date="2020-10" db="EMBL/GenBank/DDBJ databases">
        <authorList>
            <person name="Scholz U."/>
            <person name="Mascher M."/>
            <person name="Fiebig A."/>
        </authorList>
    </citation>
    <scope>NUCLEOTIDE SEQUENCE [LARGE SCALE GENOMIC DNA]</scope>
    <source>
        <strain evidence="11">cv. Morex</strain>
    </source>
</reference>
<evidence type="ECO:0000256" key="6">
    <source>
        <dbReference type="ARBA" id="ARBA00023054"/>
    </source>
</evidence>
<gene>
    <name evidence="11" type="primary">LOC123404159</name>
</gene>
<dbReference type="InterPro" id="IPR038005">
    <property type="entry name" value="RX-like_CC"/>
</dbReference>
<dbReference type="Pfam" id="PF18052">
    <property type="entry name" value="Rx_N"/>
    <property type="match status" value="1"/>
</dbReference>
<protein>
    <recommendedName>
        <fullName evidence="13">AAA+ ATPase domain-containing protein</fullName>
    </recommendedName>
</protein>
<keyword evidence="12" id="KW-1185">Reference proteome</keyword>
<dbReference type="InterPro" id="IPR042197">
    <property type="entry name" value="Apaf_helical"/>
</dbReference>
<dbReference type="PRINTS" id="PR00364">
    <property type="entry name" value="DISEASERSIST"/>
</dbReference>
<keyword evidence="6" id="KW-0175">Coiled coil</keyword>
<dbReference type="Gene3D" id="3.40.50.300">
    <property type="entry name" value="P-loop containing nucleotide triphosphate hydrolases"/>
    <property type="match status" value="1"/>
</dbReference>
<dbReference type="GO" id="GO:0042742">
    <property type="term" value="P:defense response to bacterium"/>
    <property type="evidence" value="ECO:0007669"/>
    <property type="project" value="UniProtKB-ARBA"/>
</dbReference>
<evidence type="ECO:0000313" key="11">
    <source>
        <dbReference type="EnsemblPlants" id="HORVU.MOREX.r3.6HG0633020.1"/>
    </source>
</evidence>
<reference evidence="12" key="1">
    <citation type="journal article" date="2012" name="Nature">
        <title>A physical, genetic and functional sequence assembly of the barley genome.</title>
        <authorList>
            <consortium name="The International Barley Genome Sequencing Consortium"/>
            <person name="Mayer K.F."/>
            <person name="Waugh R."/>
            <person name="Brown J.W."/>
            <person name="Schulman A."/>
            <person name="Langridge P."/>
            <person name="Platzer M."/>
            <person name="Fincher G.B."/>
            <person name="Muehlbauer G.J."/>
            <person name="Sato K."/>
            <person name="Close T.J."/>
            <person name="Wise R.P."/>
            <person name="Stein N."/>
        </authorList>
    </citation>
    <scope>NUCLEOTIDE SEQUENCE [LARGE SCALE GENOMIC DNA]</scope>
    <source>
        <strain evidence="12">cv. Morex</strain>
    </source>
</reference>
<dbReference type="InterPro" id="IPR044974">
    <property type="entry name" value="Disease_R_plants"/>
</dbReference>
<dbReference type="GO" id="GO:0009626">
    <property type="term" value="P:plant-type hypersensitive response"/>
    <property type="evidence" value="ECO:0007669"/>
    <property type="project" value="UniProtKB-ARBA"/>
</dbReference>
<dbReference type="Pfam" id="PF23559">
    <property type="entry name" value="WHD_DRP"/>
    <property type="match status" value="1"/>
</dbReference>
<dbReference type="InterPro" id="IPR036388">
    <property type="entry name" value="WH-like_DNA-bd_sf"/>
</dbReference>
<feature type="domain" description="Disease resistance R13L4/SHOC-2-like LRR" evidence="10">
    <location>
        <begin position="561"/>
        <end position="915"/>
    </location>
</feature>
<reference evidence="11" key="3">
    <citation type="submission" date="2022-01" db="UniProtKB">
        <authorList>
            <consortium name="EnsemblPlants"/>
        </authorList>
    </citation>
    <scope>IDENTIFICATION</scope>
    <source>
        <strain evidence="11">subsp. vulgare</strain>
    </source>
</reference>
<dbReference type="CDD" id="cd14798">
    <property type="entry name" value="RX-CC_like"/>
    <property type="match status" value="1"/>
</dbReference>
<dbReference type="PANTHER" id="PTHR23155">
    <property type="entry name" value="DISEASE RESISTANCE PROTEIN RP"/>
    <property type="match status" value="1"/>
</dbReference>
<dbReference type="OrthoDB" id="656842at2759"/>
<evidence type="ECO:0000259" key="9">
    <source>
        <dbReference type="Pfam" id="PF23559"/>
    </source>
</evidence>
<dbReference type="PANTHER" id="PTHR23155:SF1107">
    <property type="entry name" value="OS08G0373000 PROTEIN"/>
    <property type="match status" value="1"/>
</dbReference>
<feature type="domain" description="Disease resistance protein winged helix" evidence="9">
    <location>
        <begin position="439"/>
        <end position="510"/>
    </location>
</feature>
<sequence>MAMEAALVSVATGVLKPVIGKLAVLLGNEYKRFKTVRKEIRSLTNELAAMEAFLLKMSEDEDPDVQDKVWMNEVRELSYDMEDAIDDFMQSIGDKDEKPDGFIEKIKSSLGKLGKMKARRRIGKEIQALKKQIIEVGNRNARYRTGVAISNSKNATVDPRALAIFEHASKLVGIDEPKAELIKLLTDDDGCATTQQQPKIVSITGPGGMGKTTLANQVFQEIKGQFECRAFLSVSRNPDMMNILRTILSEVSGQCYSNTEVGSVQILISKINDSLLDKRYFVVVDDIWDVDTWNIIKCAFPATSSTSRIITTTRMNSVAHLCCSSFNGHIYNIRALDMVHSRQLFHTRLFKSDEDCPSNLEEISEKILEKCDGLPLAIIAISGLLANTERTENIWNQVEYSIGRALERNPSIEGMMKILSLSYFDLPAYLKTCLLYLSIYLEDSTIEKKGLIRRWISEGFIHREGRYTSYELGERCFNELLNRGLIQPGATNEYGIVKSCRVHDTILDFIIFKSIEENFVTLLGVPILTIGKQSKVVRRLCVQGDGYLNSVESIADLVLSHVRSLTMVSGIRVIPSFEEFRHLRVLDLKDCSELKDHHLENIVRLFQLRYLNLKGTRTRKLPEQIGRLGCLEVLDLTCTFVKQLPASIVRLGKLIHLLVDDAVKFPDGIAKMQALETLKYVNAPIQPLDFLCGLGPLMNLRNLWLDLRLEADIDTDDTKVVWDNERNKAIVSSLCKLGTQNLRCLTIWGGGSLLQDPLCLPTLEKLIAFSSAVPQVPAWVNSLRNLQQLQIEVVGVKQDDLCMLGVLPSLLILHLKEKTESNEKLRISGEVGFLLLRIFIYNAFYKPVDLMFGARSMPKLEKLVLKSLRTVEADSLCFGIDNLPCLVTVKVTGDGANFKAVKTAMERAASAHPNHLVYSVEDFSDTLKFEQTRQQQGSCLCSSSSQPLKINTSD</sequence>
<dbReference type="EnsemblPlants" id="HORVU.MOREX.r3.6HG0633020.1">
    <property type="protein sequence ID" value="HORVU.MOREX.r3.6HG0633020.1"/>
    <property type="gene ID" value="HORVU.MOREX.r3.6HG0633020"/>
</dbReference>
<dbReference type="KEGG" id="hvg:123404159"/>
<evidence type="ECO:0000256" key="2">
    <source>
        <dbReference type="ARBA" id="ARBA00022614"/>
    </source>
</evidence>
<dbReference type="FunFam" id="1.10.10.10:FF:000322">
    <property type="entry name" value="Probable disease resistance protein At1g63360"/>
    <property type="match status" value="1"/>
</dbReference>
<organism evidence="11 12">
    <name type="scientific">Hordeum vulgare subsp. vulgare</name>
    <name type="common">Domesticated barley</name>
    <dbReference type="NCBI Taxonomy" id="112509"/>
    <lineage>
        <taxon>Eukaryota</taxon>
        <taxon>Viridiplantae</taxon>
        <taxon>Streptophyta</taxon>
        <taxon>Embryophyta</taxon>
        <taxon>Tracheophyta</taxon>
        <taxon>Spermatophyta</taxon>
        <taxon>Magnoliopsida</taxon>
        <taxon>Liliopsida</taxon>
        <taxon>Poales</taxon>
        <taxon>Poaceae</taxon>
        <taxon>BOP clade</taxon>
        <taxon>Pooideae</taxon>
        <taxon>Triticodae</taxon>
        <taxon>Triticeae</taxon>
        <taxon>Hordeinae</taxon>
        <taxon>Hordeum</taxon>
    </lineage>
</organism>
<evidence type="ECO:0000256" key="3">
    <source>
        <dbReference type="ARBA" id="ARBA00022737"/>
    </source>
</evidence>
<dbReference type="SUPFAM" id="SSF52540">
    <property type="entry name" value="P-loop containing nucleoside triphosphate hydrolases"/>
    <property type="match status" value="1"/>
</dbReference>